<dbReference type="GO" id="GO:0019546">
    <property type="term" value="P:L-arginine deiminase pathway"/>
    <property type="evidence" value="ECO:0007669"/>
    <property type="project" value="TreeGrafter"/>
</dbReference>
<dbReference type="PRINTS" id="PR01466">
    <property type="entry name" value="ARGDEIMINASE"/>
</dbReference>
<gene>
    <name evidence="8 11" type="primary">arcA</name>
    <name evidence="10" type="ORF">HHJ67_03850</name>
    <name evidence="11" type="ORF">NCTC11820_00696</name>
</gene>
<dbReference type="AlphaFoldDB" id="A0A2X2Y970"/>
<sequence>MNNKVGVYSEAGVLRTVMVCRPDLAHKRLTPENCSDLLFDDVLWVEEAQKHHDDFVAQMKARDIEVLDMQVMLSEILDNKEARKFILDRRVADDMVNPIVAKDFRDYFTEMDSKELARYLIGGINLDEIPDEVGGVYKKAVTPDGYNLHDWIFNPLPNTQFTRDNSAWVFNGVSLNPMYWQARRQETLLTHAIYQYHPRFANEDFNIWFGADPDKKWHPNTFIEGGDVMPLKDGVLLVGMGERTSLNATTELAKELFAKKAAERVIVARIPRTRAAMHLDTIFTFCSEDVVNAYMPYVDNTWTFSLRPDESKSSGVDIRRDGTKLVDTLNEALGVKFHVCPTGGDYFNVEREQWNDANNTLAIAPGVVMGYRSNIETNKNLRNAGIEVLEIDGAELGRGRGGSRCMSCPIARDPLYK</sequence>
<evidence type="ECO:0000256" key="6">
    <source>
        <dbReference type="ARBA" id="ARBA00022801"/>
    </source>
</evidence>
<dbReference type="EMBL" id="JABCUI010000001">
    <property type="protein sequence ID" value="NMW86881.1"/>
    <property type="molecule type" value="Genomic_DNA"/>
</dbReference>
<keyword evidence="6 8" id="KW-0378">Hydrolase</keyword>
<comment type="catalytic activity">
    <reaction evidence="7 8">
        <text>L-arginine + H2O = L-citrulline + NH4(+)</text>
        <dbReference type="Rhea" id="RHEA:19597"/>
        <dbReference type="ChEBI" id="CHEBI:15377"/>
        <dbReference type="ChEBI" id="CHEBI:28938"/>
        <dbReference type="ChEBI" id="CHEBI:32682"/>
        <dbReference type="ChEBI" id="CHEBI:57743"/>
        <dbReference type="EC" id="3.5.3.6"/>
    </reaction>
</comment>
<dbReference type="EC" id="3.5.3.6" evidence="8"/>
<feature type="active site" description="Amidino-cysteine intermediate" evidence="8 9">
    <location>
        <position position="405"/>
    </location>
</feature>
<dbReference type="InterPro" id="IPR003876">
    <property type="entry name" value="Arg_deiminase"/>
</dbReference>
<dbReference type="GeneID" id="55565994"/>
<dbReference type="Proteomes" id="UP000250245">
    <property type="component" value="Unassembled WGS sequence"/>
</dbReference>
<comment type="similarity">
    <text evidence="3 8">Belongs to the arginine deiminase family.</text>
</comment>
<evidence type="ECO:0000313" key="10">
    <source>
        <dbReference type="EMBL" id="NMW86881.1"/>
    </source>
</evidence>
<evidence type="ECO:0000313" key="11">
    <source>
        <dbReference type="EMBL" id="SQB64352.1"/>
    </source>
</evidence>
<protein>
    <recommendedName>
        <fullName evidence="8">Arginine deiminase</fullName>
        <shortName evidence="8">ADI</shortName>
        <ecNumber evidence="8">3.5.3.6</ecNumber>
    </recommendedName>
    <alternativeName>
        <fullName evidence="8">Arginine dihydrolase</fullName>
        <shortName evidence="8">AD</shortName>
    </alternativeName>
</protein>
<evidence type="ECO:0000256" key="7">
    <source>
        <dbReference type="ARBA" id="ARBA00049429"/>
    </source>
</evidence>
<name>A0A2X2Y970_9ACTO</name>
<evidence type="ECO:0000313" key="13">
    <source>
        <dbReference type="Proteomes" id="UP000553981"/>
    </source>
</evidence>
<dbReference type="RefSeq" id="WP_004006599.1">
    <property type="nucleotide sequence ID" value="NZ_CAMYEK010000004.1"/>
</dbReference>
<evidence type="ECO:0000256" key="8">
    <source>
        <dbReference type="HAMAP-Rule" id="MF_00242"/>
    </source>
</evidence>
<reference evidence="11 12" key="1">
    <citation type="submission" date="2018-06" db="EMBL/GenBank/DDBJ databases">
        <authorList>
            <consortium name="Pathogen Informatics"/>
            <person name="Doyle S."/>
        </authorList>
    </citation>
    <scope>NUCLEOTIDE SEQUENCE [LARGE SCALE GENOMIC DNA]</scope>
    <source>
        <strain evidence="11 12">NCTC11820</strain>
    </source>
</reference>
<evidence type="ECO:0000256" key="9">
    <source>
        <dbReference type="PIRSR" id="PIRSR006356-1"/>
    </source>
</evidence>
<evidence type="ECO:0000256" key="1">
    <source>
        <dbReference type="ARBA" id="ARBA00004496"/>
    </source>
</evidence>
<accession>A0A2X2Y970</accession>
<keyword evidence="4 8" id="KW-0963">Cytoplasm</keyword>
<dbReference type="GO" id="GO:0005737">
    <property type="term" value="C:cytoplasm"/>
    <property type="evidence" value="ECO:0007669"/>
    <property type="project" value="UniProtKB-SubCell"/>
</dbReference>
<keyword evidence="5 8" id="KW-0056">Arginine metabolism</keyword>
<dbReference type="GO" id="GO:0016990">
    <property type="term" value="F:arginine deiminase activity"/>
    <property type="evidence" value="ECO:0007669"/>
    <property type="project" value="UniProtKB-UniRule"/>
</dbReference>
<dbReference type="NCBIfam" id="NF002381">
    <property type="entry name" value="PRK01388.1"/>
    <property type="match status" value="1"/>
</dbReference>
<dbReference type="Proteomes" id="UP000553981">
    <property type="component" value="Unassembled WGS sequence"/>
</dbReference>
<dbReference type="PANTHER" id="PTHR47271">
    <property type="entry name" value="ARGININE DEIMINASE"/>
    <property type="match status" value="1"/>
</dbReference>
<evidence type="ECO:0000256" key="2">
    <source>
        <dbReference type="ARBA" id="ARBA00005213"/>
    </source>
</evidence>
<proteinExistence type="inferred from homology"/>
<comment type="pathway">
    <text evidence="2 8">Amino-acid degradation; L-arginine degradation via ADI pathway; carbamoyl phosphate from L-arginine: step 1/2.</text>
</comment>
<evidence type="ECO:0000313" key="12">
    <source>
        <dbReference type="Proteomes" id="UP000250245"/>
    </source>
</evidence>
<dbReference type="HAMAP" id="MF_00242">
    <property type="entry name" value="Arg_deiminase"/>
    <property type="match status" value="1"/>
</dbReference>
<dbReference type="PANTHER" id="PTHR47271:SF3">
    <property type="entry name" value="ARGININE DEIMINASE"/>
    <property type="match status" value="1"/>
</dbReference>
<dbReference type="EMBL" id="UASJ01000001">
    <property type="protein sequence ID" value="SQB64352.1"/>
    <property type="molecule type" value="Genomic_DNA"/>
</dbReference>
<evidence type="ECO:0000256" key="5">
    <source>
        <dbReference type="ARBA" id="ARBA00022503"/>
    </source>
</evidence>
<evidence type="ECO:0000256" key="4">
    <source>
        <dbReference type="ARBA" id="ARBA00022490"/>
    </source>
</evidence>
<comment type="subcellular location">
    <subcellularLocation>
        <location evidence="1 8">Cytoplasm</location>
    </subcellularLocation>
</comment>
<dbReference type="SUPFAM" id="SSF55909">
    <property type="entry name" value="Pentein"/>
    <property type="match status" value="1"/>
</dbReference>
<evidence type="ECO:0000256" key="3">
    <source>
        <dbReference type="ARBA" id="ARBA00010206"/>
    </source>
</evidence>
<dbReference type="Gene3D" id="3.75.10.10">
    <property type="entry name" value="L-arginine/glycine Amidinotransferase, Chain A"/>
    <property type="match status" value="1"/>
</dbReference>
<dbReference type="UniPathway" id="UPA00254">
    <property type="reaction ID" value="UER00364"/>
</dbReference>
<organism evidence="11 12">
    <name type="scientific">Mobiluncus curtisii</name>
    <dbReference type="NCBI Taxonomy" id="2051"/>
    <lineage>
        <taxon>Bacteria</taxon>
        <taxon>Bacillati</taxon>
        <taxon>Actinomycetota</taxon>
        <taxon>Actinomycetes</taxon>
        <taxon>Actinomycetales</taxon>
        <taxon>Actinomycetaceae</taxon>
        <taxon>Mobiluncus</taxon>
    </lineage>
</organism>
<dbReference type="PIRSF" id="PIRSF006356">
    <property type="entry name" value="Arg_deiminase"/>
    <property type="match status" value="1"/>
</dbReference>
<dbReference type="Gene3D" id="1.10.3930.10">
    <property type="entry name" value="Arginine deiminase"/>
    <property type="match status" value="1"/>
</dbReference>
<dbReference type="OMA" id="VMWVENA"/>
<reference evidence="10 13" key="2">
    <citation type="submission" date="2020-04" db="EMBL/GenBank/DDBJ databases">
        <title>Antimicrobial susceptibility and clonality of vaginal-derived multi-drug resistant Mobiluncus isolates in China.</title>
        <authorList>
            <person name="Zhang X."/>
        </authorList>
    </citation>
    <scope>NUCLEOTIDE SEQUENCE [LARGE SCALE GENOMIC DNA]</scope>
    <source>
        <strain evidence="10 13">19</strain>
    </source>
</reference>
<dbReference type="Pfam" id="PF02274">
    <property type="entry name" value="ADI"/>
    <property type="match status" value="1"/>
</dbReference>